<comment type="subcellular location">
    <subcellularLocation>
        <location evidence="2">Cell projection</location>
        <location evidence="2">Cilium</location>
        <location evidence="2">Photoreceptor outer segment</location>
    </subcellularLocation>
    <subcellularLocation>
        <location evidence="1 26">Membrane</location>
        <topology evidence="1 26">Multi-pass membrane protein</topology>
    </subcellularLocation>
</comment>
<dbReference type="GO" id="GO:0009881">
    <property type="term" value="F:photoreceptor activity"/>
    <property type="evidence" value="ECO:0007669"/>
    <property type="project" value="UniProtKB-KW"/>
</dbReference>
<dbReference type="GeneID" id="104955201"/>
<evidence type="ECO:0000256" key="13">
    <source>
        <dbReference type="ARBA" id="ARBA00023157"/>
    </source>
</evidence>
<dbReference type="GO" id="GO:0007602">
    <property type="term" value="P:phototransduction"/>
    <property type="evidence" value="ECO:0007669"/>
    <property type="project" value="UniProtKB-KW"/>
</dbReference>
<keyword evidence="7 26" id="KW-0812">Transmembrane</keyword>
<feature type="transmembrane region" description="Helical" evidence="26">
    <location>
        <begin position="161"/>
        <end position="181"/>
    </location>
</feature>
<dbReference type="InterPro" id="IPR050125">
    <property type="entry name" value="GPCR_opsins"/>
</dbReference>
<dbReference type="Pfam" id="PF10413">
    <property type="entry name" value="Rhodopsin_N"/>
    <property type="match status" value="1"/>
</dbReference>
<evidence type="ECO:0000256" key="23">
    <source>
        <dbReference type="PIRSR" id="PIRSR600732-3"/>
    </source>
</evidence>
<evidence type="ECO:0000313" key="28">
    <source>
        <dbReference type="Proteomes" id="UP000504611"/>
    </source>
</evidence>
<dbReference type="Gene3D" id="1.20.1070.10">
    <property type="entry name" value="Rhodopsin 7-helix transmembrane proteins"/>
    <property type="match status" value="1"/>
</dbReference>
<dbReference type="RefSeq" id="XP_010780753.1">
    <property type="nucleotide sequence ID" value="XM_010782451.1"/>
</dbReference>
<proteinExistence type="inferred from homology"/>
<keyword evidence="16 26" id="KW-0807">Transducer</keyword>
<evidence type="ECO:0000256" key="25">
    <source>
        <dbReference type="PIRSR" id="PIRSR600732-50"/>
    </source>
</evidence>
<dbReference type="InterPro" id="IPR017452">
    <property type="entry name" value="GPCR_Rhodpsn_7TM"/>
</dbReference>
<name>A0A6I9P141_9TELE</name>
<keyword evidence="11 26" id="KW-0297">G-protein coupled receptor</keyword>
<evidence type="ECO:0000256" key="19">
    <source>
        <dbReference type="ARBA" id="ARBA00023305"/>
    </source>
</evidence>
<dbReference type="GO" id="GO:0046872">
    <property type="term" value="F:metal ion binding"/>
    <property type="evidence" value="ECO:0007669"/>
    <property type="project" value="UniProtKB-KW"/>
</dbReference>
<dbReference type="PROSITE" id="PS00238">
    <property type="entry name" value="OPSIN"/>
    <property type="match status" value="1"/>
</dbReference>
<keyword evidence="12 26" id="KW-0472">Membrane</keyword>
<keyword evidence="15 24" id="KW-0325">Glycoprotein</keyword>
<dbReference type="Proteomes" id="UP000504611">
    <property type="component" value="Unplaced"/>
</dbReference>
<dbReference type="FunFam" id="1.20.1070.10:FF:000018">
    <property type="entry name" value="Rhodopsin"/>
    <property type="match status" value="1"/>
</dbReference>
<keyword evidence="18" id="KW-0449">Lipoprotein</keyword>
<evidence type="ECO:0000256" key="16">
    <source>
        <dbReference type="ARBA" id="ARBA00023224"/>
    </source>
</evidence>
<keyword evidence="14 26" id="KW-0675">Receptor</keyword>
<dbReference type="InterPro" id="IPR000732">
    <property type="entry name" value="Rhodopsin"/>
</dbReference>
<dbReference type="SUPFAM" id="SSF81321">
    <property type="entry name" value="Family A G protein-coupled receptor-like"/>
    <property type="match status" value="1"/>
</dbReference>
<dbReference type="Pfam" id="PF00001">
    <property type="entry name" value="7tm_1"/>
    <property type="match status" value="1"/>
</dbReference>
<feature type="domain" description="G-protein coupled receptors family 1 profile" evidence="27">
    <location>
        <begin position="62"/>
        <end position="314"/>
    </location>
</feature>
<evidence type="ECO:0000256" key="18">
    <source>
        <dbReference type="ARBA" id="ARBA00023288"/>
    </source>
</evidence>
<evidence type="ECO:0000256" key="1">
    <source>
        <dbReference type="ARBA" id="ARBA00004141"/>
    </source>
</evidence>
<feature type="binding site" evidence="21">
    <location>
        <position position="209"/>
    </location>
    <ligand>
        <name>Zn(2+)</name>
        <dbReference type="ChEBI" id="CHEBI:29105"/>
    </ligand>
</feature>
<keyword evidence="4 26" id="KW-0600">Photoreceptor protein</keyword>
<feature type="glycosylation site" description="N-linked (GlcNAc...) asparagine" evidence="24">
    <location>
        <position position="10"/>
    </location>
</feature>
<evidence type="ECO:0000256" key="8">
    <source>
        <dbReference type="ARBA" id="ARBA00022925"/>
    </source>
</evidence>
<comment type="function">
    <text evidence="20">Photoreceptor required for image-forming vision at low light intensity. While most salt water fish species use retinal as chromophore, most freshwater fish use 3-dehydroretinal, or a mixture of retinal and 3-dehydroretinal. Light-induced isomerization of 11-cis to all-trans retinal triggers a conformational change that activates signaling via G-proteins. Subsequent receptor phosphorylation mediates displacement of the bound G-protein alpha subunit by arrestin and terminates signaling.</text>
</comment>
<feature type="transmembrane region" description="Helical" evidence="26">
    <location>
        <begin position="220"/>
        <end position="242"/>
    </location>
</feature>
<evidence type="ECO:0000256" key="11">
    <source>
        <dbReference type="ARBA" id="ARBA00023040"/>
    </source>
</evidence>
<keyword evidence="21" id="KW-0479">Metal-binding</keyword>
<feature type="transmembrane region" description="Helical" evidence="26">
    <location>
        <begin position="263"/>
        <end position="285"/>
    </location>
</feature>
<dbReference type="PRINTS" id="PR00237">
    <property type="entry name" value="GPCRRHODOPSN"/>
</dbReference>
<sequence length="352" mass="38652">MAWEGGMEPNGTEGNNFYIPMSNRTGVVRNPFEYNQYYLADPIMFKLLAFYMLFLVFTGAPINALTLLVTIQNKKLQTPLNFILVNLSVAGLIMCIFGLTIAFISSISGYFILGPTFCAMEGFMSTIGGQVALWSLVVLAVERYIVVCKPMGSFKFSNTHAGIGVGITWVMALACAGPPLFGWSRYLPEGMQCSCGPDYYTLAPGFNNESFVMYMFTVHFFTPVFLIFFSYGSLVLTVKAAAAQQQESESTQKAEREVTRMCLLMVFGFLVAWVPYASFAGWIFLNKGAAFSALTAAIPAFFAKSSALYNPVIYVLLNKQFRNCMLSTIGMGGMVEDETSVSASKTEVSSVS</sequence>
<reference evidence="29" key="1">
    <citation type="submission" date="2025-08" db="UniProtKB">
        <authorList>
            <consortium name="RefSeq"/>
        </authorList>
    </citation>
    <scope>IDENTIFICATION</scope>
    <source>
        <tissue evidence="29">Muscle</tissue>
    </source>
</reference>
<feature type="transmembrane region" description="Helical" evidence="26">
    <location>
        <begin position="291"/>
        <end position="317"/>
    </location>
</feature>
<evidence type="ECO:0000256" key="15">
    <source>
        <dbReference type="ARBA" id="ARBA00023180"/>
    </source>
</evidence>
<dbReference type="GO" id="GO:0001750">
    <property type="term" value="C:photoreceptor outer segment"/>
    <property type="evidence" value="ECO:0007669"/>
    <property type="project" value="UniProtKB-SubCell"/>
</dbReference>
<evidence type="ECO:0000256" key="5">
    <source>
        <dbReference type="ARBA" id="ARBA00022553"/>
    </source>
</evidence>
<evidence type="ECO:0000256" key="2">
    <source>
        <dbReference type="ARBA" id="ARBA00004504"/>
    </source>
</evidence>
<keyword evidence="6 26" id="KW-0716">Sensory transduction</keyword>
<evidence type="ECO:0000259" key="27">
    <source>
        <dbReference type="PROSITE" id="PS50262"/>
    </source>
</evidence>
<dbReference type="InterPro" id="IPR001760">
    <property type="entry name" value="Opsin"/>
</dbReference>
<dbReference type="PRINTS" id="PR00579">
    <property type="entry name" value="RHODOPSIN"/>
</dbReference>
<comment type="similarity">
    <text evidence="26">Belongs to the G-protein coupled receptor 1 family. Opsin subfamily.</text>
</comment>
<dbReference type="InterPro" id="IPR019477">
    <property type="entry name" value="Rhodopsin_N"/>
</dbReference>
<accession>A0A6I9P141</accession>
<dbReference type="PROSITE" id="PS50262">
    <property type="entry name" value="G_PROTEIN_RECEP_F1_2"/>
    <property type="match status" value="1"/>
</dbReference>
<dbReference type="GO" id="GO:0007601">
    <property type="term" value="P:visual perception"/>
    <property type="evidence" value="ECO:0007669"/>
    <property type="project" value="UniProtKB-KW"/>
</dbReference>
<dbReference type="PRINTS" id="PR00238">
    <property type="entry name" value="OPSIN"/>
</dbReference>
<dbReference type="GO" id="GO:0016020">
    <property type="term" value="C:membrane"/>
    <property type="evidence" value="ECO:0007669"/>
    <property type="project" value="UniProtKB-SubCell"/>
</dbReference>
<evidence type="ECO:0000313" key="29">
    <source>
        <dbReference type="RefSeq" id="XP_010780753.1"/>
    </source>
</evidence>
<evidence type="ECO:0000256" key="12">
    <source>
        <dbReference type="ARBA" id="ARBA00023136"/>
    </source>
</evidence>
<evidence type="ECO:0000256" key="10">
    <source>
        <dbReference type="ARBA" id="ARBA00022991"/>
    </source>
</evidence>
<feature type="transmembrane region" description="Helical" evidence="26">
    <location>
        <begin position="83"/>
        <end position="111"/>
    </location>
</feature>
<keyword evidence="9 26" id="KW-1133">Transmembrane helix</keyword>
<dbReference type="OrthoDB" id="5962323at2759"/>
<feature type="modified residue" description="N6-(retinylidene)lysine" evidence="25">
    <location>
        <position position="304"/>
    </location>
</feature>
<keyword evidence="5" id="KW-0597">Phosphoprotein</keyword>
<dbReference type="PROSITE" id="PS00237">
    <property type="entry name" value="G_PROTEIN_RECEP_F1_1"/>
    <property type="match status" value="1"/>
</dbReference>
<evidence type="ECO:0000256" key="21">
    <source>
        <dbReference type="PIRSR" id="PIRSR600732-1"/>
    </source>
</evidence>
<gene>
    <name evidence="29" type="primary">LOC104955201</name>
</gene>
<evidence type="ECO:0000256" key="24">
    <source>
        <dbReference type="PIRSR" id="PIRSR600732-4"/>
    </source>
</evidence>
<keyword evidence="8 25" id="KW-0681">Retinal protein</keyword>
<keyword evidence="21" id="KW-0862">Zinc</keyword>
<evidence type="ECO:0000256" key="3">
    <source>
        <dbReference type="ARBA" id="ARBA00013487"/>
    </source>
</evidence>
<keyword evidence="19" id="KW-0844">Vision</keyword>
<comment type="PTM">
    <text evidence="25">Contains one covalently linked retinal chromophore.</text>
</comment>
<evidence type="ECO:0000256" key="22">
    <source>
        <dbReference type="PIRSR" id="PIRSR600732-2"/>
    </source>
</evidence>
<evidence type="ECO:0000256" key="14">
    <source>
        <dbReference type="ARBA" id="ARBA00023170"/>
    </source>
</evidence>
<dbReference type="AlphaFoldDB" id="A0A6I9P141"/>
<keyword evidence="28" id="KW-1185">Reference proteome</keyword>
<evidence type="ECO:0000256" key="17">
    <source>
        <dbReference type="ARBA" id="ARBA00023273"/>
    </source>
</evidence>
<keyword evidence="17" id="KW-0966">Cell projection</keyword>
<dbReference type="PANTHER" id="PTHR24240">
    <property type="entry name" value="OPSIN"/>
    <property type="match status" value="1"/>
</dbReference>
<dbReference type="GO" id="GO:0004930">
    <property type="term" value="F:G protein-coupled receptor activity"/>
    <property type="evidence" value="ECO:0007669"/>
    <property type="project" value="UniProtKB-KW"/>
</dbReference>
<feature type="site" description="Plays an important role in the conformation switch to the active conformation" evidence="22">
    <location>
        <position position="121"/>
    </location>
</feature>
<feature type="transmembrane region" description="Helical" evidence="26">
    <location>
        <begin position="123"/>
        <end position="141"/>
    </location>
</feature>
<dbReference type="InterPro" id="IPR027430">
    <property type="entry name" value="Retinal_BS"/>
</dbReference>
<evidence type="ECO:0000256" key="9">
    <source>
        <dbReference type="ARBA" id="ARBA00022989"/>
    </source>
</evidence>
<feature type="glycosylation site" description="N-linked (GlcNAc...) asparagine" evidence="24">
    <location>
        <position position="23"/>
    </location>
</feature>
<evidence type="ECO:0000256" key="20">
    <source>
        <dbReference type="ARBA" id="ARBA00045245"/>
    </source>
</evidence>
<evidence type="ECO:0000256" key="6">
    <source>
        <dbReference type="ARBA" id="ARBA00022606"/>
    </source>
</evidence>
<feature type="disulfide bond" evidence="23">
    <location>
        <begin position="118"/>
        <end position="195"/>
    </location>
</feature>
<evidence type="ECO:0000256" key="26">
    <source>
        <dbReference type="RuleBase" id="RU004951"/>
    </source>
</evidence>
<organism evidence="28 29">
    <name type="scientific">Notothenia coriiceps</name>
    <name type="common">black rockcod</name>
    <dbReference type="NCBI Taxonomy" id="8208"/>
    <lineage>
        <taxon>Eukaryota</taxon>
        <taxon>Metazoa</taxon>
        <taxon>Chordata</taxon>
        <taxon>Craniata</taxon>
        <taxon>Vertebrata</taxon>
        <taxon>Euteleostomi</taxon>
        <taxon>Actinopterygii</taxon>
        <taxon>Neopterygii</taxon>
        <taxon>Teleostei</taxon>
        <taxon>Neoteleostei</taxon>
        <taxon>Acanthomorphata</taxon>
        <taxon>Eupercaria</taxon>
        <taxon>Perciformes</taxon>
        <taxon>Notothenioidei</taxon>
        <taxon>Nototheniidae</taxon>
        <taxon>Notothenia</taxon>
    </lineage>
</organism>
<dbReference type="InterPro" id="IPR000276">
    <property type="entry name" value="GPCR_Rhodpsn"/>
</dbReference>
<feature type="transmembrane region" description="Helical" evidence="26">
    <location>
        <begin position="48"/>
        <end position="71"/>
    </location>
</feature>
<protein>
    <recommendedName>
        <fullName evidence="3 26">Rhodopsin</fullName>
    </recommendedName>
</protein>
<evidence type="ECO:0000256" key="4">
    <source>
        <dbReference type="ARBA" id="ARBA00022543"/>
    </source>
</evidence>
<evidence type="ECO:0000256" key="7">
    <source>
        <dbReference type="ARBA" id="ARBA00022692"/>
    </source>
</evidence>
<keyword evidence="13 23" id="KW-1015">Disulfide bond</keyword>
<dbReference type="KEGG" id="ncc:104955201"/>
<keyword evidence="10 25" id="KW-0157">Chromophore</keyword>